<evidence type="ECO:0000256" key="1">
    <source>
        <dbReference type="SAM" id="MobiDB-lite"/>
    </source>
</evidence>
<keyword evidence="4" id="KW-1185">Reference proteome</keyword>
<name>A0A2V3VG20_9SPHN</name>
<evidence type="ECO:0000313" key="3">
    <source>
        <dbReference type="EMBL" id="PXW78985.1"/>
    </source>
</evidence>
<comment type="caution">
    <text evidence="3">The sequence shown here is derived from an EMBL/GenBank/DDBJ whole genome shotgun (WGS) entry which is preliminary data.</text>
</comment>
<feature type="region of interest" description="Disordered" evidence="1">
    <location>
        <begin position="26"/>
        <end position="52"/>
    </location>
</feature>
<gene>
    <name evidence="3" type="ORF">C7451_10147</name>
</gene>
<dbReference type="InterPro" id="IPR031893">
    <property type="entry name" value="Phage_tail_APC"/>
</dbReference>
<feature type="domain" description="Phage tail assembly chaperone-like" evidence="2">
    <location>
        <begin position="94"/>
        <end position="136"/>
    </location>
</feature>
<evidence type="ECO:0000259" key="2">
    <source>
        <dbReference type="Pfam" id="PF16778"/>
    </source>
</evidence>
<accession>A0A2V3VG20</accession>
<protein>
    <submittedName>
        <fullName evidence="3">Phage tail assembly chaperone</fullName>
    </submittedName>
</protein>
<organism evidence="3 4">
    <name type="scientific">Blastomonas natatoria</name>
    <dbReference type="NCBI Taxonomy" id="34015"/>
    <lineage>
        <taxon>Bacteria</taxon>
        <taxon>Pseudomonadati</taxon>
        <taxon>Pseudomonadota</taxon>
        <taxon>Alphaproteobacteria</taxon>
        <taxon>Sphingomonadales</taxon>
        <taxon>Sphingomonadaceae</taxon>
        <taxon>Blastomonas</taxon>
    </lineage>
</organism>
<dbReference type="Proteomes" id="UP000248014">
    <property type="component" value="Unassembled WGS sequence"/>
</dbReference>
<evidence type="ECO:0000313" key="4">
    <source>
        <dbReference type="Proteomes" id="UP000248014"/>
    </source>
</evidence>
<sequence>MSKFFSPSTGSFFDEAIHGAFEIEKPQTARERKAGKRPQTIPNPACKIPDDAVPISDADHARLMAEVAKGRQIIARGGKPVAVDQVRSAEERLAARRAQRDRLLAASDWTQLADTLADDPSLKANWAHYRQQLRDLDMEGAGWPIAPDDDLGGSI</sequence>
<dbReference type="EMBL" id="QJJM01000001">
    <property type="protein sequence ID" value="PXW78985.1"/>
    <property type="molecule type" value="Genomic_DNA"/>
</dbReference>
<dbReference type="Gene3D" id="6.10.140.1310">
    <property type="match status" value="1"/>
</dbReference>
<dbReference type="RefSeq" id="WP_208625106.1">
    <property type="nucleotide sequence ID" value="NZ_QJJM01000001.1"/>
</dbReference>
<proteinExistence type="predicted"/>
<dbReference type="AlphaFoldDB" id="A0A2V3VG20"/>
<dbReference type="Pfam" id="PF16778">
    <property type="entry name" value="Phage_tail_APC"/>
    <property type="match status" value="1"/>
</dbReference>
<reference evidence="3 4" key="1">
    <citation type="submission" date="2018-05" db="EMBL/GenBank/DDBJ databases">
        <title>Genomic Encyclopedia of Type Strains, Phase IV (KMG-IV): sequencing the most valuable type-strain genomes for metagenomic binning, comparative biology and taxonomic classification.</title>
        <authorList>
            <person name="Goeker M."/>
        </authorList>
    </citation>
    <scope>NUCLEOTIDE SEQUENCE [LARGE SCALE GENOMIC DNA]</scope>
    <source>
        <strain evidence="3 4">DSM 3183</strain>
    </source>
</reference>